<evidence type="ECO:0000313" key="3">
    <source>
        <dbReference type="Proteomes" id="UP001608902"/>
    </source>
</evidence>
<evidence type="ECO:0000313" key="2">
    <source>
        <dbReference type="EMBL" id="MFH4981273.1"/>
    </source>
</evidence>
<keyword evidence="1" id="KW-0812">Transmembrane</keyword>
<organism evidence="2 3">
    <name type="scientific">Gnathostoma spinigerum</name>
    <dbReference type="NCBI Taxonomy" id="75299"/>
    <lineage>
        <taxon>Eukaryota</taxon>
        <taxon>Metazoa</taxon>
        <taxon>Ecdysozoa</taxon>
        <taxon>Nematoda</taxon>
        <taxon>Chromadorea</taxon>
        <taxon>Rhabditida</taxon>
        <taxon>Spirurina</taxon>
        <taxon>Gnathostomatomorpha</taxon>
        <taxon>Gnathostomatoidea</taxon>
        <taxon>Gnathostomatidae</taxon>
        <taxon>Gnathostoma</taxon>
    </lineage>
</organism>
<proteinExistence type="predicted"/>
<dbReference type="EMBL" id="JBGFUD010006906">
    <property type="protein sequence ID" value="MFH4981273.1"/>
    <property type="molecule type" value="Genomic_DNA"/>
</dbReference>
<evidence type="ECO:0000256" key="1">
    <source>
        <dbReference type="SAM" id="Phobius"/>
    </source>
</evidence>
<keyword evidence="3" id="KW-1185">Reference proteome</keyword>
<accession>A0ABD6EN30</accession>
<keyword evidence="1" id="KW-1133">Transmembrane helix</keyword>
<dbReference type="Proteomes" id="UP001608902">
    <property type="component" value="Unassembled WGS sequence"/>
</dbReference>
<comment type="caution">
    <text evidence="2">The sequence shown here is derived from an EMBL/GenBank/DDBJ whole genome shotgun (WGS) entry which is preliminary data.</text>
</comment>
<name>A0ABD6EN30_9BILA</name>
<protein>
    <submittedName>
        <fullName evidence="2">Uncharacterized protein</fullName>
    </submittedName>
</protein>
<gene>
    <name evidence="2" type="ORF">AB6A40_007982</name>
</gene>
<keyword evidence="1" id="KW-0472">Membrane</keyword>
<sequence length="162" mass="18800">MTKTLLHAYINYACAVGKNTDCGQVTVPPSRKRGIQQFHDVITEERAARPSVSKYGRHQNRQAEFRRKKINFENESQARENTVNRAPHFISQGDIIHFDNEKVEIRGQGYKRSVFWPKRLLRCKRKTIGYGGTHSQSIIRLILTLLLYLISANAYRKRNSIL</sequence>
<reference evidence="2 3" key="1">
    <citation type="submission" date="2024-08" db="EMBL/GenBank/DDBJ databases">
        <title>Gnathostoma spinigerum genome.</title>
        <authorList>
            <person name="Gonzalez-Bertolin B."/>
            <person name="Monzon S."/>
            <person name="Zaballos A."/>
            <person name="Jimenez P."/>
            <person name="Dekumyoy P."/>
            <person name="Varona S."/>
            <person name="Cuesta I."/>
            <person name="Sumanam S."/>
            <person name="Adisakwattana P."/>
            <person name="Gasser R.B."/>
            <person name="Hernandez-Gonzalez A."/>
            <person name="Young N.D."/>
            <person name="Perteguer M.J."/>
        </authorList>
    </citation>
    <scope>NUCLEOTIDE SEQUENCE [LARGE SCALE GENOMIC DNA]</scope>
    <source>
        <strain evidence="2">AL3</strain>
        <tissue evidence="2">Liver</tissue>
    </source>
</reference>
<dbReference type="AlphaFoldDB" id="A0ABD6EN30"/>
<feature type="transmembrane region" description="Helical" evidence="1">
    <location>
        <begin position="137"/>
        <end position="155"/>
    </location>
</feature>